<dbReference type="Proteomes" id="UP000295357">
    <property type="component" value="Unassembled WGS sequence"/>
</dbReference>
<keyword evidence="1" id="KW-0489">Methyltransferase</keyword>
<evidence type="ECO:0000256" key="4">
    <source>
        <dbReference type="SAM" id="Phobius"/>
    </source>
</evidence>
<dbReference type="CDD" id="cd02440">
    <property type="entry name" value="AdoMet_MTases"/>
    <property type="match status" value="1"/>
</dbReference>
<dbReference type="EMBL" id="SNXE01000012">
    <property type="protein sequence ID" value="TDP05053.1"/>
    <property type="molecule type" value="Genomic_DNA"/>
</dbReference>
<dbReference type="Pfam" id="PF13649">
    <property type="entry name" value="Methyltransf_25"/>
    <property type="match status" value="1"/>
</dbReference>
<evidence type="ECO:0000256" key="2">
    <source>
        <dbReference type="ARBA" id="ARBA00022679"/>
    </source>
</evidence>
<evidence type="ECO:0000256" key="3">
    <source>
        <dbReference type="ARBA" id="ARBA00022691"/>
    </source>
</evidence>
<dbReference type="SUPFAM" id="SSF53335">
    <property type="entry name" value="S-adenosyl-L-methionine-dependent methyltransferases"/>
    <property type="match status" value="1"/>
</dbReference>
<keyword evidence="3" id="KW-0949">S-adenosyl-L-methionine</keyword>
<dbReference type="Gene3D" id="3.40.50.150">
    <property type="entry name" value="Vaccinia Virus protein VP39"/>
    <property type="match status" value="1"/>
</dbReference>
<keyword evidence="4" id="KW-1133">Transmembrane helix</keyword>
<dbReference type="GO" id="GO:0032259">
    <property type="term" value="P:methylation"/>
    <property type="evidence" value="ECO:0007669"/>
    <property type="project" value="UniProtKB-KW"/>
</dbReference>
<keyword evidence="4" id="KW-0472">Membrane</keyword>
<protein>
    <recommendedName>
        <fullName evidence="5">Methyltransferase domain-containing protein</fullName>
    </recommendedName>
</protein>
<dbReference type="InterPro" id="IPR029063">
    <property type="entry name" value="SAM-dependent_MTases_sf"/>
</dbReference>
<dbReference type="AlphaFoldDB" id="A0A4R6MRU5"/>
<dbReference type="PANTHER" id="PTHR13610:SF9">
    <property type="entry name" value="FI06469P"/>
    <property type="match status" value="1"/>
</dbReference>
<sequence>MRAWLIWPLPALLSWGLAWGLFLVLLPRLGSIPALLLAAAAGLGLGLLQSRRWRRLMVAAGFPLSLLASGLGATLPAWAWLVPLGLLLLAYPQGSWRDAPLFPTPAGALDRLPALAPLPAGAAVLDAGCGLGHGLRALRRAYPDARLSGIEWSPLLARLAAWRCPWARVERGDMWAQDWSPYQMVYLFQRPESMDQALAKARAELRPGAWLVSMDFAIDGVAPHAELAAGRHRVWVYRWG</sequence>
<proteinExistence type="predicted"/>
<dbReference type="GO" id="GO:0016279">
    <property type="term" value="F:protein-lysine N-methyltransferase activity"/>
    <property type="evidence" value="ECO:0007669"/>
    <property type="project" value="InterPro"/>
</dbReference>
<dbReference type="OrthoDB" id="5611641at2"/>
<evidence type="ECO:0000313" key="7">
    <source>
        <dbReference type="Proteomes" id="UP000295357"/>
    </source>
</evidence>
<organism evidence="6 7">
    <name type="scientific">Roseateles asaccharophilus</name>
    <dbReference type="NCBI Taxonomy" id="582607"/>
    <lineage>
        <taxon>Bacteria</taxon>
        <taxon>Pseudomonadati</taxon>
        <taxon>Pseudomonadota</taxon>
        <taxon>Betaproteobacteria</taxon>
        <taxon>Burkholderiales</taxon>
        <taxon>Sphaerotilaceae</taxon>
        <taxon>Roseateles</taxon>
    </lineage>
</organism>
<accession>A0A4R6MRU5</accession>
<dbReference type="RefSeq" id="WP_133605396.1">
    <property type="nucleotide sequence ID" value="NZ_JAUFPJ010000018.1"/>
</dbReference>
<keyword evidence="2" id="KW-0808">Transferase</keyword>
<dbReference type="InterPro" id="IPR041698">
    <property type="entry name" value="Methyltransf_25"/>
</dbReference>
<gene>
    <name evidence="6" type="ORF">DFR39_11285</name>
</gene>
<feature type="transmembrane region" description="Helical" evidence="4">
    <location>
        <begin position="60"/>
        <end position="91"/>
    </location>
</feature>
<feature type="transmembrane region" description="Helical" evidence="4">
    <location>
        <begin position="30"/>
        <end position="48"/>
    </location>
</feature>
<reference evidence="6 7" key="1">
    <citation type="submission" date="2019-03" db="EMBL/GenBank/DDBJ databases">
        <title>Genomic Encyclopedia of Type Strains, Phase IV (KMG-IV): sequencing the most valuable type-strain genomes for metagenomic binning, comparative biology and taxonomic classification.</title>
        <authorList>
            <person name="Goeker M."/>
        </authorList>
    </citation>
    <scope>NUCLEOTIDE SEQUENCE [LARGE SCALE GENOMIC DNA]</scope>
    <source>
        <strain evidence="6 7">DSM 25082</strain>
    </source>
</reference>
<name>A0A4R6MRU5_9BURK</name>
<dbReference type="InterPro" id="IPR026170">
    <property type="entry name" value="FAM173A/B"/>
</dbReference>
<feature type="domain" description="Methyltransferase" evidence="5">
    <location>
        <begin position="124"/>
        <end position="208"/>
    </location>
</feature>
<dbReference type="PANTHER" id="PTHR13610">
    <property type="entry name" value="METHYLTRANSFERASE DOMAIN-CONTAINING PROTEIN"/>
    <property type="match status" value="1"/>
</dbReference>
<comment type="caution">
    <text evidence="6">The sequence shown here is derived from an EMBL/GenBank/DDBJ whole genome shotgun (WGS) entry which is preliminary data.</text>
</comment>
<evidence type="ECO:0000313" key="6">
    <source>
        <dbReference type="EMBL" id="TDP05053.1"/>
    </source>
</evidence>
<keyword evidence="7" id="KW-1185">Reference proteome</keyword>
<keyword evidence="4" id="KW-0812">Transmembrane</keyword>
<evidence type="ECO:0000259" key="5">
    <source>
        <dbReference type="Pfam" id="PF13649"/>
    </source>
</evidence>
<evidence type="ECO:0000256" key="1">
    <source>
        <dbReference type="ARBA" id="ARBA00022603"/>
    </source>
</evidence>